<evidence type="ECO:0000313" key="3">
    <source>
        <dbReference type="Proteomes" id="UP000821866"/>
    </source>
</evidence>
<reference evidence="2" key="2">
    <citation type="submission" date="2021-09" db="EMBL/GenBank/DDBJ databases">
        <authorList>
            <person name="Jia N."/>
            <person name="Wang J."/>
            <person name="Shi W."/>
            <person name="Du L."/>
            <person name="Sun Y."/>
            <person name="Zhan W."/>
            <person name="Jiang J."/>
            <person name="Wang Q."/>
            <person name="Zhang B."/>
            <person name="Ji P."/>
            <person name="Sakyi L.B."/>
            <person name="Cui X."/>
            <person name="Yuan T."/>
            <person name="Jiang B."/>
            <person name="Yang W."/>
            <person name="Lam T.T.-Y."/>
            <person name="Chang Q."/>
            <person name="Ding S."/>
            <person name="Wang X."/>
            <person name="Zhu J."/>
            <person name="Ruan X."/>
            <person name="Zhao L."/>
            <person name="Wei J."/>
            <person name="Que T."/>
            <person name="Du C."/>
            <person name="Cheng J."/>
            <person name="Dai P."/>
            <person name="Han X."/>
            <person name="Huang E."/>
            <person name="Gao Y."/>
            <person name="Liu J."/>
            <person name="Shao H."/>
            <person name="Ye R."/>
            <person name="Li L."/>
            <person name="Wei W."/>
            <person name="Wang X."/>
            <person name="Wang C."/>
            <person name="Huo Q."/>
            <person name="Li W."/>
            <person name="Guo W."/>
            <person name="Chen H."/>
            <person name="Chen S."/>
            <person name="Zhou L."/>
            <person name="Zhou L."/>
            <person name="Ni X."/>
            <person name="Tian J."/>
            <person name="Zhou Y."/>
            <person name="Sheng Y."/>
            <person name="Liu T."/>
            <person name="Pan Y."/>
            <person name="Xia L."/>
            <person name="Li J."/>
            <person name="Zhao F."/>
            <person name="Cao W."/>
        </authorList>
    </citation>
    <scope>NUCLEOTIDE SEQUENCE</scope>
    <source>
        <strain evidence="2">Rmic-2018</strain>
        <tissue evidence="2">Larvae</tissue>
    </source>
</reference>
<dbReference type="Proteomes" id="UP000821866">
    <property type="component" value="Chromosome 2"/>
</dbReference>
<feature type="region of interest" description="Disordered" evidence="1">
    <location>
        <begin position="1"/>
        <end position="30"/>
    </location>
</feature>
<sequence>MARQREKETESKTEAQITHHQSGPKLDRRCRHDAISAVSGADRECGDRRGGHRRERLAERVSSKQADAVASAAVEAAGHLSFAAACLERRVGGIVLQPRDCRWQTSSICSCTVRVCGTGKTRFTQLLEENGVPPAVYTAHRRLLFSFSSPLSSTHPPGSPSIIRSAPFFFNALASAVASEAENGHPSRRRNTHGLRFGAPPTRTPPAQ</sequence>
<evidence type="ECO:0000256" key="1">
    <source>
        <dbReference type="SAM" id="MobiDB-lite"/>
    </source>
</evidence>
<comment type="caution">
    <text evidence="2">The sequence shown here is derived from an EMBL/GenBank/DDBJ whole genome shotgun (WGS) entry which is preliminary data.</text>
</comment>
<accession>A0A9J6EF93</accession>
<dbReference type="EMBL" id="JABSTU010000004">
    <property type="protein sequence ID" value="KAH8032946.1"/>
    <property type="molecule type" value="Genomic_DNA"/>
</dbReference>
<evidence type="ECO:0000313" key="2">
    <source>
        <dbReference type="EMBL" id="KAH8032946.1"/>
    </source>
</evidence>
<dbReference type="AlphaFoldDB" id="A0A9J6EF93"/>
<gene>
    <name evidence="2" type="ORF">HPB51_004137</name>
</gene>
<keyword evidence="3" id="KW-1185">Reference proteome</keyword>
<reference evidence="2" key="1">
    <citation type="journal article" date="2020" name="Cell">
        <title>Large-Scale Comparative Analyses of Tick Genomes Elucidate Their Genetic Diversity and Vector Capacities.</title>
        <authorList>
            <consortium name="Tick Genome and Microbiome Consortium (TIGMIC)"/>
            <person name="Jia N."/>
            <person name="Wang J."/>
            <person name="Shi W."/>
            <person name="Du L."/>
            <person name="Sun Y."/>
            <person name="Zhan W."/>
            <person name="Jiang J.F."/>
            <person name="Wang Q."/>
            <person name="Zhang B."/>
            <person name="Ji P."/>
            <person name="Bell-Sakyi L."/>
            <person name="Cui X.M."/>
            <person name="Yuan T.T."/>
            <person name="Jiang B.G."/>
            <person name="Yang W.F."/>
            <person name="Lam T.T."/>
            <person name="Chang Q.C."/>
            <person name="Ding S.J."/>
            <person name="Wang X.J."/>
            <person name="Zhu J.G."/>
            <person name="Ruan X.D."/>
            <person name="Zhao L."/>
            <person name="Wei J.T."/>
            <person name="Ye R.Z."/>
            <person name="Que T.C."/>
            <person name="Du C.H."/>
            <person name="Zhou Y.H."/>
            <person name="Cheng J.X."/>
            <person name="Dai P.F."/>
            <person name="Guo W.B."/>
            <person name="Han X.H."/>
            <person name="Huang E.J."/>
            <person name="Li L.F."/>
            <person name="Wei W."/>
            <person name="Gao Y.C."/>
            <person name="Liu J.Z."/>
            <person name="Shao H.Z."/>
            <person name="Wang X."/>
            <person name="Wang C.C."/>
            <person name="Yang T.C."/>
            <person name="Huo Q.B."/>
            <person name="Li W."/>
            <person name="Chen H.Y."/>
            <person name="Chen S.E."/>
            <person name="Zhou L.G."/>
            <person name="Ni X.B."/>
            <person name="Tian J.H."/>
            <person name="Sheng Y."/>
            <person name="Liu T."/>
            <person name="Pan Y.S."/>
            <person name="Xia L.Y."/>
            <person name="Li J."/>
            <person name="Zhao F."/>
            <person name="Cao W.C."/>
        </authorList>
    </citation>
    <scope>NUCLEOTIDE SEQUENCE</scope>
    <source>
        <strain evidence="2">Rmic-2018</strain>
    </source>
</reference>
<feature type="region of interest" description="Disordered" evidence="1">
    <location>
        <begin position="180"/>
        <end position="208"/>
    </location>
</feature>
<organism evidence="2 3">
    <name type="scientific">Rhipicephalus microplus</name>
    <name type="common">Cattle tick</name>
    <name type="synonym">Boophilus microplus</name>
    <dbReference type="NCBI Taxonomy" id="6941"/>
    <lineage>
        <taxon>Eukaryota</taxon>
        <taxon>Metazoa</taxon>
        <taxon>Ecdysozoa</taxon>
        <taxon>Arthropoda</taxon>
        <taxon>Chelicerata</taxon>
        <taxon>Arachnida</taxon>
        <taxon>Acari</taxon>
        <taxon>Parasitiformes</taxon>
        <taxon>Ixodida</taxon>
        <taxon>Ixodoidea</taxon>
        <taxon>Ixodidae</taxon>
        <taxon>Rhipicephalinae</taxon>
        <taxon>Rhipicephalus</taxon>
        <taxon>Boophilus</taxon>
    </lineage>
</organism>
<proteinExistence type="predicted"/>
<name>A0A9J6EF93_RHIMP</name>
<feature type="compositionally biased region" description="Basic and acidic residues" evidence="1">
    <location>
        <begin position="1"/>
        <end position="13"/>
    </location>
</feature>
<protein>
    <submittedName>
        <fullName evidence="2">Uncharacterized protein</fullName>
    </submittedName>
</protein>